<dbReference type="GO" id="GO:0003677">
    <property type="term" value="F:DNA binding"/>
    <property type="evidence" value="ECO:0007669"/>
    <property type="project" value="UniProtKB-KW"/>
</dbReference>
<sequence length="213" mass="24764">MITFLIASDYNFMQDYIKSLIDLKCDMTSAACSCSYKAISRSSELLKPQFVLVDLMDDYESRLKLIRKLKKTFPSTFVIALSDSVDRNKFIEVFRAGSDGYLTKEAAFNELFRCVFTIMQGEKYLSLAVINNFLDYMIETPHLDKRRPDLITNREKEHISYIAEGLNPKEIAYKMKISKKTVDNYRNRIMNKLKLNSIADIVKYAIREQIVTI</sequence>
<accession>A0A841R474</accession>
<dbReference type="GO" id="GO:0006355">
    <property type="term" value="P:regulation of DNA-templated transcription"/>
    <property type="evidence" value="ECO:0007669"/>
    <property type="project" value="InterPro"/>
</dbReference>
<dbReference type="InterPro" id="IPR001789">
    <property type="entry name" value="Sig_transdc_resp-reg_receiver"/>
</dbReference>
<dbReference type="SUPFAM" id="SSF52172">
    <property type="entry name" value="CheY-like"/>
    <property type="match status" value="1"/>
</dbReference>
<proteinExistence type="predicted"/>
<dbReference type="Pfam" id="PF00196">
    <property type="entry name" value="GerE"/>
    <property type="match status" value="1"/>
</dbReference>
<keyword evidence="2 7" id="KW-0238">DNA-binding</keyword>
<reference evidence="7 8" key="1">
    <citation type="submission" date="2020-08" db="EMBL/GenBank/DDBJ databases">
        <title>Genomic Encyclopedia of Type Strains, Phase IV (KMG-IV): sequencing the most valuable type-strain genomes for metagenomic binning, comparative biology and taxonomic classification.</title>
        <authorList>
            <person name="Goeker M."/>
        </authorList>
    </citation>
    <scope>NUCLEOTIDE SEQUENCE [LARGE SCALE GENOMIC DNA]</scope>
    <source>
        <strain evidence="7 8">DSM 2461</strain>
    </source>
</reference>
<keyword evidence="4" id="KW-0597">Phosphoprotein</keyword>
<dbReference type="InterPro" id="IPR000792">
    <property type="entry name" value="Tscrpt_reg_LuxR_C"/>
</dbReference>
<dbReference type="GO" id="GO:0000160">
    <property type="term" value="P:phosphorelay signal transduction system"/>
    <property type="evidence" value="ECO:0007669"/>
    <property type="project" value="InterPro"/>
</dbReference>
<dbReference type="SUPFAM" id="SSF46894">
    <property type="entry name" value="C-terminal effector domain of the bipartite response regulators"/>
    <property type="match status" value="1"/>
</dbReference>
<dbReference type="Proteomes" id="UP000587760">
    <property type="component" value="Unassembled WGS sequence"/>
</dbReference>
<evidence type="ECO:0000313" key="8">
    <source>
        <dbReference type="Proteomes" id="UP000587760"/>
    </source>
</evidence>
<evidence type="ECO:0000259" key="5">
    <source>
        <dbReference type="PROSITE" id="PS50043"/>
    </source>
</evidence>
<protein>
    <submittedName>
        <fullName evidence="7">DNA-binding NarL/FixJ family response regulator</fullName>
    </submittedName>
</protein>
<dbReference type="Pfam" id="PF00072">
    <property type="entry name" value="Response_reg"/>
    <property type="match status" value="1"/>
</dbReference>
<dbReference type="InterPro" id="IPR039420">
    <property type="entry name" value="WalR-like"/>
</dbReference>
<dbReference type="Gene3D" id="3.40.50.2300">
    <property type="match status" value="1"/>
</dbReference>
<gene>
    <name evidence="7" type="ORF">HNR50_000298</name>
</gene>
<keyword evidence="1" id="KW-0805">Transcription regulation</keyword>
<dbReference type="InterPro" id="IPR011006">
    <property type="entry name" value="CheY-like_superfamily"/>
</dbReference>
<dbReference type="PRINTS" id="PR00038">
    <property type="entry name" value="HTHLUXR"/>
</dbReference>
<comment type="caution">
    <text evidence="7">The sequence shown here is derived from an EMBL/GenBank/DDBJ whole genome shotgun (WGS) entry which is preliminary data.</text>
</comment>
<dbReference type="SMART" id="SM00421">
    <property type="entry name" value="HTH_LUXR"/>
    <property type="match status" value="1"/>
</dbReference>
<evidence type="ECO:0000256" key="2">
    <source>
        <dbReference type="ARBA" id="ARBA00023125"/>
    </source>
</evidence>
<dbReference type="EMBL" id="JACHGJ010000001">
    <property type="protein sequence ID" value="MBB6478665.1"/>
    <property type="molecule type" value="Genomic_DNA"/>
</dbReference>
<keyword evidence="8" id="KW-1185">Reference proteome</keyword>
<keyword evidence="3" id="KW-0804">Transcription</keyword>
<dbReference type="RefSeq" id="WP_184742713.1">
    <property type="nucleotide sequence ID" value="NZ_JACHGJ010000001.1"/>
</dbReference>
<dbReference type="InterPro" id="IPR016032">
    <property type="entry name" value="Sig_transdc_resp-reg_C-effctor"/>
</dbReference>
<dbReference type="AlphaFoldDB" id="A0A841R474"/>
<dbReference type="SMART" id="SM00448">
    <property type="entry name" value="REC"/>
    <property type="match status" value="1"/>
</dbReference>
<dbReference type="PROSITE" id="PS50110">
    <property type="entry name" value="RESPONSE_REGULATORY"/>
    <property type="match status" value="1"/>
</dbReference>
<organism evidence="7 8">
    <name type="scientific">Spirochaeta isovalerica</name>
    <dbReference type="NCBI Taxonomy" id="150"/>
    <lineage>
        <taxon>Bacteria</taxon>
        <taxon>Pseudomonadati</taxon>
        <taxon>Spirochaetota</taxon>
        <taxon>Spirochaetia</taxon>
        <taxon>Spirochaetales</taxon>
        <taxon>Spirochaetaceae</taxon>
        <taxon>Spirochaeta</taxon>
    </lineage>
</organism>
<evidence type="ECO:0000256" key="1">
    <source>
        <dbReference type="ARBA" id="ARBA00023015"/>
    </source>
</evidence>
<evidence type="ECO:0000256" key="4">
    <source>
        <dbReference type="PROSITE-ProRule" id="PRU00169"/>
    </source>
</evidence>
<dbReference type="PANTHER" id="PTHR43214:SF41">
    <property type="entry name" value="NITRATE_NITRITE RESPONSE REGULATOR PROTEIN NARP"/>
    <property type="match status" value="1"/>
</dbReference>
<evidence type="ECO:0000313" key="7">
    <source>
        <dbReference type="EMBL" id="MBB6478665.1"/>
    </source>
</evidence>
<evidence type="ECO:0000256" key="3">
    <source>
        <dbReference type="ARBA" id="ARBA00023163"/>
    </source>
</evidence>
<dbReference type="CDD" id="cd06170">
    <property type="entry name" value="LuxR_C_like"/>
    <property type="match status" value="1"/>
</dbReference>
<evidence type="ECO:0000259" key="6">
    <source>
        <dbReference type="PROSITE" id="PS50110"/>
    </source>
</evidence>
<dbReference type="PANTHER" id="PTHR43214">
    <property type="entry name" value="TWO-COMPONENT RESPONSE REGULATOR"/>
    <property type="match status" value="1"/>
</dbReference>
<dbReference type="PROSITE" id="PS50043">
    <property type="entry name" value="HTH_LUXR_2"/>
    <property type="match status" value="1"/>
</dbReference>
<name>A0A841R474_9SPIO</name>
<feature type="domain" description="HTH luxR-type" evidence="5">
    <location>
        <begin position="144"/>
        <end position="209"/>
    </location>
</feature>
<feature type="modified residue" description="4-aspartylphosphate" evidence="4">
    <location>
        <position position="54"/>
    </location>
</feature>
<feature type="domain" description="Response regulatory" evidence="6">
    <location>
        <begin position="3"/>
        <end position="119"/>
    </location>
</feature>